<comment type="caution">
    <text evidence="4">The sequence shown here is derived from an EMBL/GenBank/DDBJ whole genome shotgun (WGS) entry which is preliminary data.</text>
</comment>
<evidence type="ECO:0000256" key="3">
    <source>
        <dbReference type="ARBA" id="ARBA00022989"/>
    </source>
</evidence>
<dbReference type="InterPro" id="IPR029044">
    <property type="entry name" value="Nucleotide-diphossugar_trans"/>
</dbReference>
<accession>A0A0D6MJJ0</accession>
<comment type="subcellular location">
    <subcellularLocation>
        <location evidence="1">Membrane</location>
        <topology evidence="1">Single-pass membrane protein</topology>
    </subcellularLocation>
</comment>
<dbReference type="STRING" id="1231623.Tasa_011_038"/>
<dbReference type="RefSeq" id="WP_053053718.1">
    <property type="nucleotide sequence ID" value="NZ_BALE01000011.1"/>
</dbReference>
<evidence type="ECO:0000256" key="1">
    <source>
        <dbReference type="ARBA" id="ARBA00004167"/>
    </source>
</evidence>
<dbReference type="GO" id="GO:0016020">
    <property type="term" value="C:membrane"/>
    <property type="evidence" value="ECO:0007669"/>
    <property type="project" value="UniProtKB-SubCell"/>
</dbReference>
<dbReference type="EMBL" id="BALE01000011">
    <property type="protein sequence ID" value="GAN53819.1"/>
    <property type="molecule type" value="Genomic_DNA"/>
</dbReference>
<protein>
    <recommendedName>
        <fullName evidence="6">Glycosyl transferase family 2</fullName>
    </recommendedName>
</protein>
<keyword evidence="2" id="KW-0812">Transmembrane</keyword>
<gene>
    <name evidence="4" type="ORF">Tasa_011_038</name>
</gene>
<dbReference type="AlphaFoldDB" id="A0A0D6MJJ0"/>
<dbReference type="CDD" id="cd00257">
    <property type="entry name" value="beta-trefoil_FSCN-like"/>
    <property type="match status" value="1"/>
</dbReference>
<dbReference type="Gene3D" id="3.90.550.10">
    <property type="entry name" value="Spore Coat Polysaccharide Biosynthesis Protein SpsA, Chain A"/>
    <property type="match status" value="1"/>
</dbReference>
<evidence type="ECO:0000313" key="4">
    <source>
        <dbReference type="EMBL" id="GAN53819.1"/>
    </source>
</evidence>
<dbReference type="PANTHER" id="PTHR21461:SF69">
    <property type="entry name" value="GLYCOSYLTRANSFERASE FAMILY 92 PROTEIN"/>
    <property type="match status" value="1"/>
</dbReference>
<dbReference type="PANTHER" id="PTHR21461">
    <property type="entry name" value="GLYCOSYLTRANSFERASE FAMILY 92 PROTEIN"/>
    <property type="match status" value="1"/>
</dbReference>
<sequence length="522" mass="58335">MMVSVAAVLFVKNEADDIGWWIAHHLAIGFTSLIIFDDHSTDGTWEILNHARSIHDIRLHRTDQSEPNFYWRQRNSYLAAIAEYRDAFDWLGFFDGDEYFYPVEDGTVGEFLAHFPDAHGVAVSWCIYGSGGHAFKPLNAPVEAYTTHSRPELPDNELIKSFIRPKVFGGSYIDPHRWNVDVTRYVAPTGKPVEWRGSGMAPQWDRAKVLHFVCRSMQHYLERIARRSDLYDSTAFWNHFDRNEVQDLRPLRLLSESKRINATIGQISLSDLHWQLRRGSDDPTGRALEPLGIRRVARQGTSRLTSAAPEMVATPPLLFAHVETYAGTRLFLDAASGWVRNAAPEAVPDDAVLWLAYTTPESPLPGHPPQARGILFAGTAMPDQSTGLPVAGSPVLLNWLPVELDMTEEGVTLRSPVSHHYFSAHPESGGVEANRGGVGEWERFRLVDVAPSESIQAILRPYLALTADGPSLRALVAGIGRLEAPSHDALGCALAFLPPDEQKLLMRTFPGRIPSWLRNWIS</sequence>
<dbReference type="OrthoDB" id="1997677at2"/>
<dbReference type="GO" id="GO:0016757">
    <property type="term" value="F:glycosyltransferase activity"/>
    <property type="evidence" value="ECO:0007669"/>
    <property type="project" value="TreeGrafter"/>
</dbReference>
<evidence type="ECO:0000313" key="5">
    <source>
        <dbReference type="Proteomes" id="UP000032679"/>
    </source>
</evidence>
<keyword evidence="3" id="KW-1133">Transmembrane helix</keyword>
<dbReference type="GO" id="GO:0005737">
    <property type="term" value="C:cytoplasm"/>
    <property type="evidence" value="ECO:0007669"/>
    <property type="project" value="TreeGrafter"/>
</dbReference>
<proteinExistence type="predicted"/>
<evidence type="ECO:0000256" key="2">
    <source>
        <dbReference type="ARBA" id="ARBA00022692"/>
    </source>
</evidence>
<dbReference type="SUPFAM" id="SSF53448">
    <property type="entry name" value="Nucleotide-diphospho-sugar transferases"/>
    <property type="match status" value="1"/>
</dbReference>
<keyword evidence="3" id="KW-0472">Membrane</keyword>
<evidence type="ECO:0008006" key="6">
    <source>
        <dbReference type="Google" id="ProtNLM"/>
    </source>
</evidence>
<reference evidence="4 5" key="1">
    <citation type="submission" date="2012-10" db="EMBL/GenBank/DDBJ databases">
        <title>Genome sequencing of Tanticharoenia sakaeratensis NBRC 103193.</title>
        <authorList>
            <person name="Azuma Y."/>
            <person name="Hadano H."/>
            <person name="Hirakawa H."/>
            <person name="Matsushita K."/>
        </authorList>
    </citation>
    <scope>NUCLEOTIDE SEQUENCE [LARGE SCALE GENOMIC DNA]</scope>
    <source>
        <strain evidence="4 5">NBRC 103193</strain>
    </source>
</reference>
<dbReference type="CDD" id="cd00761">
    <property type="entry name" value="Glyco_tranf_GTA_type"/>
    <property type="match status" value="1"/>
</dbReference>
<name>A0A0D6MJJ0_9PROT</name>
<keyword evidence="5" id="KW-1185">Reference proteome</keyword>
<dbReference type="Proteomes" id="UP000032679">
    <property type="component" value="Unassembled WGS sequence"/>
</dbReference>
<organism evidence="4 5">
    <name type="scientific">Tanticharoenia sakaeratensis NBRC 103193</name>
    <dbReference type="NCBI Taxonomy" id="1231623"/>
    <lineage>
        <taxon>Bacteria</taxon>
        <taxon>Pseudomonadati</taxon>
        <taxon>Pseudomonadota</taxon>
        <taxon>Alphaproteobacteria</taxon>
        <taxon>Acetobacterales</taxon>
        <taxon>Acetobacteraceae</taxon>
        <taxon>Tanticharoenia</taxon>
    </lineage>
</organism>
<dbReference type="Pfam" id="PF13704">
    <property type="entry name" value="Glyco_tranf_2_4"/>
    <property type="match status" value="1"/>
</dbReference>